<dbReference type="SUPFAM" id="SSF53187">
    <property type="entry name" value="Zn-dependent exopeptidases"/>
    <property type="match status" value="1"/>
</dbReference>
<feature type="compositionally biased region" description="Basic and acidic residues" evidence="5">
    <location>
        <begin position="430"/>
        <end position="448"/>
    </location>
</feature>
<organism evidence="8 9">
    <name type="scientific">Thalassolituus maritimus</name>
    <dbReference type="NCBI Taxonomy" id="484498"/>
    <lineage>
        <taxon>Bacteria</taxon>
        <taxon>Pseudomonadati</taxon>
        <taxon>Pseudomonadota</taxon>
        <taxon>Gammaproteobacteria</taxon>
        <taxon>Oceanospirillales</taxon>
        <taxon>Oceanospirillaceae</taxon>
        <taxon>Thalassolituus</taxon>
    </lineage>
</organism>
<comment type="cofactor">
    <cofactor evidence="1">
        <name>Zn(2+)</name>
        <dbReference type="ChEBI" id="CHEBI:29105"/>
    </cofactor>
</comment>
<accession>A0A1N7P2C3</accession>
<evidence type="ECO:0000256" key="3">
    <source>
        <dbReference type="ARBA" id="ARBA00022801"/>
    </source>
</evidence>
<feature type="region of interest" description="Disordered" evidence="5">
    <location>
        <begin position="47"/>
        <end position="112"/>
    </location>
</feature>
<dbReference type="GO" id="GO:0016788">
    <property type="term" value="F:hydrolase activity, acting on ester bonds"/>
    <property type="evidence" value="ECO:0007669"/>
    <property type="project" value="InterPro"/>
</dbReference>
<dbReference type="EMBL" id="FTOH01000008">
    <property type="protein sequence ID" value="SIT04697.1"/>
    <property type="molecule type" value="Genomic_DNA"/>
</dbReference>
<evidence type="ECO:0000256" key="2">
    <source>
        <dbReference type="ARBA" id="ARBA00022723"/>
    </source>
</evidence>
<feature type="region of interest" description="Disordered" evidence="5">
    <location>
        <begin position="430"/>
        <end position="488"/>
    </location>
</feature>
<keyword evidence="9" id="KW-1185">Reference proteome</keyword>
<dbReference type="InterPro" id="IPR053138">
    <property type="entry name" value="N-alpha-Ac-DABA_deacetylase"/>
</dbReference>
<keyword evidence="4" id="KW-0862">Zinc</keyword>
<dbReference type="PANTHER" id="PTHR37326">
    <property type="entry name" value="BLL3975 PROTEIN"/>
    <property type="match status" value="1"/>
</dbReference>
<proteinExistence type="predicted"/>
<dbReference type="CDD" id="cd06251">
    <property type="entry name" value="M14_ASTE_ASPA-like"/>
    <property type="match status" value="1"/>
</dbReference>
<dbReference type="InterPro" id="IPR055438">
    <property type="entry name" value="AstE_AspA_cat"/>
</dbReference>
<evidence type="ECO:0000256" key="5">
    <source>
        <dbReference type="SAM" id="MobiDB-lite"/>
    </source>
</evidence>
<feature type="chain" id="PRO_5012907639" description="Succinylglutamate desuccinylase/Aspartoacylase catalytic domain-containing protein" evidence="6">
    <location>
        <begin position="46"/>
        <end position="488"/>
    </location>
</feature>
<evidence type="ECO:0000313" key="9">
    <source>
        <dbReference type="Proteomes" id="UP000185639"/>
    </source>
</evidence>
<feature type="compositionally biased region" description="Basic and acidic residues" evidence="5">
    <location>
        <begin position="63"/>
        <end position="78"/>
    </location>
</feature>
<dbReference type="Gene3D" id="3.40.630.10">
    <property type="entry name" value="Zn peptidases"/>
    <property type="match status" value="1"/>
</dbReference>
<feature type="compositionally biased region" description="Basic and acidic residues" evidence="5">
    <location>
        <begin position="89"/>
        <end position="98"/>
    </location>
</feature>
<dbReference type="Proteomes" id="UP000185639">
    <property type="component" value="Unassembled WGS sequence"/>
</dbReference>
<dbReference type="GO" id="GO:0046872">
    <property type="term" value="F:metal ion binding"/>
    <property type="evidence" value="ECO:0007669"/>
    <property type="project" value="UniProtKB-KW"/>
</dbReference>
<reference evidence="9" key="1">
    <citation type="submission" date="2017-01" db="EMBL/GenBank/DDBJ databases">
        <authorList>
            <person name="Varghese N."/>
            <person name="Submissions S."/>
        </authorList>
    </citation>
    <scope>NUCLEOTIDE SEQUENCE [LARGE SCALE GENOMIC DNA]</scope>
    <source>
        <strain evidence="9">DSM 24913</strain>
    </source>
</reference>
<keyword evidence="2" id="KW-0479">Metal-binding</keyword>
<evidence type="ECO:0000256" key="4">
    <source>
        <dbReference type="ARBA" id="ARBA00022833"/>
    </source>
</evidence>
<evidence type="ECO:0000256" key="6">
    <source>
        <dbReference type="SAM" id="SignalP"/>
    </source>
</evidence>
<gene>
    <name evidence="8" type="ORF">SAMN05421686_10891</name>
</gene>
<keyword evidence="6" id="KW-0732">Signal</keyword>
<name>A0A1N7P2C3_9GAMM</name>
<dbReference type="AlphaFoldDB" id="A0A1N7P2C3"/>
<keyword evidence="3" id="KW-0378">Hydrolase</keyword>
<dbReference type="STRING" id="484498.SAMN05421686_10891"/>
<feature type="domain" description="Succinylglutamate desuccinylase/Aspartoacylase catalytic" evidence="7">
    <location>
        <begin position="160"/>
        <end position="339"/>
    </location>
</feature>
<dbReference type="OrthoDB" id="9782876at2"/>
<sequence>MFSPEKSYFSIAPCFSFTCFSFRRSRLKYFALITAFLLATPCAVAVASKEQPSSTPPAPQSTDQERTDLETTDVEKTASPDPQVTGSDSTERDTKEPETTEAPPPESQQGVETAPVVENLSLLNASIPPGQFQTLYWSPGQSFASIDTPVPVLVAHGKNPGPRVCLTAAIHGDELNGIEMVRRLMYQLEPVKMNGTVIGVPIVNLDGFRRASRYLSDRRDLNRYFPGSENGSAASRIAYSFFNKIIRGNCDFLVDLHTGSLKRTNLPQIRADLSNETVFEFSRHLGGITVLHGRGSEGTLRRAATDLGIPAITLESGGPNSLDESSVDGGVKALETLLQNLDIQPTVRFWGTPQPVFYHSEWVRSDQGGILMSDVELGDTVREGDVLGRVVDPVSNTGSDIVSPLSGKIIGMAFNQVVQTGFAAYHIGEAKTPEEAKEEAQEELKEESQESGSVQSYPDDPETAPAPEDTEASMKKISDSEGGSENAE</sequence>
<dbReference type="Pfam" id="PF24827">
    <property type="entry name" value="AstE_AspA_cat"/>
    <property type="match status" value="1"/>
</dbReference>
<evidence type="ECO:0000259" key="7">
    <source>
        <dbReference type="Pfam" id="PF24827"/>
    </source>
</evidence>
<evidence type="ECO:0000313" key="8">
    <source>
        <dbReference type="EMBL" id="SIT04697.1"/>
    </source>
</evidence>
<protein>
    <recommendedName>
        <fullName evidence="7">Succinylglutamate desuccinylase/Aspartoacylase catalytic domain-containing protein</fullName>
    </recommendedName>
</protein>
<evidence type="ECO:0000256" key="1">
    <source>
        <dbReference type="ARBA" id="ARBA00001947"/>
    </source>
</evidence>
<dbReference type="PANTHER" id="PTHR37326:SF1">
    <property type="entry name" value="BLL3975 PROTEIN"/>
    <property type="match status" value="1"/>
</dbReference>
<feature type="signal peptide" evidence="6">
    <location>
        <begin position="1"/>
        <end position="45"/>
    </location>
</feature>